<sequence length="99" mass="11625">MKEFAKAFYKSKRWQKTRNAYAAYVGWLCEECLQNGIYRPGEIVHHKKKLTPDNIDDPNIALSWNNLELLCRDCHAKKHEAMRNRRYSVNSLGKVTAIE</sequence>
<dbReference type="PANTHER" id="PTHR41286:SF1">
    <property type="entry name" value="HNH NUCLEASE YAJD-RELATED"/>
    <property type="match status" value="1"/>
</dbReference>
<gene>
    <name evidence="6" type="ORF">PUP29_05810</name>
</gene>
<organism evidence="6">
    <name type="scientific">Christensenella massiliensis</name>
    <dbReference type="NCBI Taxonomy" id="1805714"/>
    <lineage>
        <taxon>Bacteria</taxon>
        <taxon>Bacillati</taxon>
        <taxon>Bacillota</taxon>
        <taxon>Clostridia</taxon>
        <taxon>Christensenellales</taxon>
        <taxon>Christensenellaceae</taxon>
        <taxon>Christensenella</taxon>
    </lineage>
</organism>
<dbReference type="RefSeq" id="WP_353423995.1">
    <property type="nucleotide sequence ID" value="NZ_CP117826.1"/>
</dbReference>
<evidence type="ECO:0000313" key="6">
    <source>
        <dbReference type="EMBL" id="XCC63430.1"/>
    </source>
</evidence>
<protein>
    <recommendedName>
        <fullName evidence="4">Putative HNH nuclease YajD</fullName>
    </recommendedName>
</protein>
<keyword evidence="6" id="KW-0255">Endonuclease</keyword>
<evidence type="ECO:0000259" key="5">
    <source>
        <dbReference type="SMART" id="SM00507"/>
    </source>
</evidence>
<dbReference type="GO" id="GO:0016787">
    <property type="term" value="F:hydrolase activity"/>
    <property type="evidence" value="ECO:0007669"/>
    <property type="project" value="UniProtKB-KW"/>
</dbReference>
<keyword evidence="1" id="KW-0540">Nuclease</keyword>
<evidence type="ECO:0000256" key="3">
    <source>
        <dbReference type="ARBA" id="ARBA00038412"/>
    </source>
</evidence>
<dbReference type="SMART" id="SM00507">
    <property type="entry name" value="HNHc"/>
    <property type="match status" value="1"/>
</dbReference>
<dbReference type="EMBL" id="CP117826">
    <property type="protein sequence ID" value="XCC63430.1"/>
    <property type="molecule type" value="Genomic_DNA"/>
</dbReference>
<dbReference type="InterPro" id="IPR002711">
    <property type="entry name" value="HNH"/>
</dbReference>
<dbReference type="GO" id="GO:0005829">
    <property type="term" value="C:cytosol"/>
    <property type="evidence" value="ECO:0007669"/>
    <property type="project" value="TreeGrafter"/>
</dbReference>
<dbReference type="AlphaFoldDB" id="A0AAU8ACB7"/>
<proteinExistence type="inferred from homology"/>
<comment type="similarity">
    <text evidence="3">Belongs to the HNH nuclease family.</text>
</comment>
<dbReference type="PANTHER" id="PTHR41286">
    <property type="entry name" value="HNH NUCLEASE YAJD-RELATED"/>
    <property type="match status" value="1"/>
</dbReference>
<evidence type="ECO:0000256" key="4">
    <source>
        <dbReference type="ARBA" id="ARBA00040194"/>
    </source>
</evidence>
<dbReference type="Pfam" id="PF01844">
    <property type="entry name" value="HNH"/>
    <property type="match status" value="1"/>
</dbReference>
<evidence type="ECO:0000256" key="1">
    <source>
        <dbReference type="ARBA" id="ARBA00022722"/>
    </source>
</evidence>
<dbReference type="GO" id="GO:0003676">
    <property type="term" value="F:nucleic acid binding"/>
    <property type="evidence" value="ECO:0007669"/>
    <property type="project" value="InterPro"/>
</dbReference>
<evidence type="ECO:0000256" key="2">
    <source>
        <dbReference type="ARBA" id="ARBA00022801"/>
    </source>
</evidence>
<accession>A0AAU8ACB7</accession>
<dbReference type="CDD" id="cd00085">
    <property type="entry name" value="HNHc"/>
    <property type="match status" value="1"/>
</dbReference>
<feature type="domain" description="HNH nuclease" evidence="5">
    <location>
        <begin position="16"/>
        <end position="76"/>
    </location>
</feature>
<dbReference type="InterPro" id="IPR003615">
    <property type="entry name" value="HNH_nuc"/>
</dbReference>
<dbReference type="GO" id="GO:0008270">
    <property type="term" value="F:zinc ion binding"/>
    <property type="evidence" value="ECO:0007669"/>
    <property type="project" value="InterPro"/>
</dbReference>
<keyword evidence="2" id="KW-0378">Hydrolase</keyword>
<name>A0AAU8ACB7_9FIRM</name>
<dbReference type="GO" id="GO:0004519">
    <property type="term" value="F:endonuclease activity"/>
    <property type="evidence" value="ECO:0007669"/>
    <property type="project" value="UniProtKB-KW"/>
</dbReference>
<reference evidence="6" key="1">
    <citation type="submission" date="2023-02" db="EMBL/GenBank/DDBJ databases">
        <title>Gut commensal Christensenella minuta modulates host metabolism via a new class of secondary bile acids.</title>
        <authorList>
            <person name="Liu C."/>
        </authorList>
    </citation>
    <scope>NUCLEOTIDE SEQUENCE</scope>
    <source>
        <strain evidence="6">CA70</strain>
    </source>
</reference>